<evidence type="ECO:0000259" key="1">
    <source>
        <dbReference type="PROSITE" id="PS50123"/>
    </source>
</evidence>
<comment type="caution">
    <text evidence="2">The sequence shown here is derived from an EMBL/GenBank/DDBJ whole genome shotgun (WGS) entry which is preliminary data.</text>
</comment>
<keyword evidence="3" id="KW-1185">Reference proteome</keyword>
<accession>A0A7W2EK37</accession>
<dbReference type="InterPro" id="IPR050903">
    <property type="entry name" value="Bact_Chemotaxis_MeTrfase"/>
</dbReference>
<dbReference type="GO" id="GO:0032259">
    <property type="term" value="P:methylation"/>
    <property type="evidence" value="ECO:0007669"/>
    <property type="project" value="UniProtKB-KW"/>
</dbReference>
<keyword evidence="2" id="KW-0489">Methyltransferase</keyword>
<dbReference type="RefSeq" id="WP_182219419.1">
    <property type="nucleotide sequence ID" value="NZ_JACEZS010000015.1"/>
</dbReference>
<dbReference type="Pfam" id="PF01739">
    <property type="entry name" value="CheR"/>
    <property type="match status" value="1"/>
</dbReference>
<organism evidence="2 3">
    <name type="scientific">Rugamonas fusca</name>
    <dbReference type="NCBI Taxonomy" id="2758568"/>
    <lineage>
        <taxon>Bacteria</taxon>
        <taxon>Pseudomonadati</taxon>
        <taxon>Pseudomonadota</taxon>
        <taxon>Betaproteobacteria</taxon>
        <taxon>Burkholderiales</taxon>
        <taxon>Oxalobacteraceae</taxon>
        <taxon>Telluria group</taxon>
        <taxon>Rugamonas</taxon>
    </lineage>
</organism>
<name>A0A7W2EK37_9BURK</name>
<evidence type="ECO:0000313" key="2">
    <source>
        <dbReference type="EMBL" id="MBA5607195.1"/>
    </source>
</evidence>
<dbReference type="EMBL" id="JACEZS010000015">
    <property type="protein sequence ID" value="MBA5607195.1"/>
    <property type="molecule type" value="Genomic_DNA"/>
</dbReference>
<dbReference type="Gene3D" id="3.40.50.150">
    <property type="entry name" value="Vaccinia Virus protein VP39"/>
    <property type="match status" value="1"/>
</dbReference>
<dbReference type="SUPFAM" id="SSF53335">
    <property type="entry name" value="S-adenosyl-L-methionine-dependent methyltransferases"/>
    <property type="match status" value="1"/>
</dbReference>
<protein>
    <submittedName>
        <fullName evidence="2">Protein-glutamate O-methyltransferase CheR</fullName>
    </submittedName>
</protein>
<keyword evidence="2" id="KW-0808">Transferase</keyword>
<dbReference type="SMART" id="SM00138">
    <property type="entry name" value="MeTrc"/>
    <property type="match status" value="1"/>
</dbReference>
<dbReference type="Pfam" id="PF03705">
    <property type="entry name" value="CheR_N"/>
    <property type="match status" value="1"/>
</dbReference>
<gene>
    <name evidence="2" type="ORF">H3H36_17705</name>
</gene>
<feature type="domain" description="CheR-type methyltransferase" evidence="1">
    <location>
        <begin position="1"/>
        <end position="253"/>
    </location>
</feature>
<dbReference type="GO" id="GO:0008757">
    <property type="term" value="F:S-adenosylmethionine-dependent methyltransferase activity"/>
    <property type="evidence" value="ECO:0007669"/>
    <property type="project" value="InterPro"/>
</dbReference>
<reference evidence="2 3" key="1">
    <citation type="submission" date="2020-07" db="EMBL/GenBank/DDBJ databases">
        <title>Novel species isolated from subtropical streams in China.</title>
        <authorList>
            <person name="Lu H."/>
        </authorList>
    </citation>
    <scope>NUCLEOTIDE SEQUENCE [LARGE SCALE GENOMIC DNA]</scope>
    <source>
        <strain evidence="2 3">FT3S</strain>
    </source>
</reference>
<dbReference type="PRINTS" id="PR00996">
    <property type="entry name" value="CHERMTFRASE"/>
</dbReference>
<dbReference type="Proteomes" id="UP000566711">
    <property type="component" value="Unassembled WGS sequence"/>
</dbReference>
<evidence type="ECO:0000313" key="3">
    <source>
        <dbReference type="Proteomes" id="UP000566711"/>
    </source>
</evidence>
<sequence length="275" mass="31422">MHADPIEDVEVALLLEGVRQVYGHDFRQYAPASLKRRLRLWLAGSGCATFSRAQERLLREPALFASLLQGITVHVTDMFRDPPFFLALRRQVLPFLRTYPFVKIWLAGCASGEEVYALAILLHEAGMRGRYRLYATDLSEQVLHQAREGIYPLRQLQAFTRNYQHSGGTAQFADYYTARYDHAIVMSALKENLVFAQHNLVTDTDIGEMHMVICRNVMIYFQAALKERCLALFDGCLQPGGFLCLGMKEGLDGRAIAPRYDALAPRLRIYRKRYV</sequence>
<dbReference type="InterPro" id="IPR000780">
    <property type="entry name" value="CheR_MeTrfase"/>
</dbReference>
<dbReference type="InterPro" id="IPR029063">
    <property type="entry name" value="SAM-dependent_MTases_sf"/>
</dbReference>
<dbReference type="InterPro" id="IPR022642">
    <property type="entry name" value="CheR_C"/>
</dbReference>
<dbReference type="AlphaFoldDB" id="A0A7W2EK37"/>
<dbReference type="PROSITE" id="PS50123">
    <property type="entry name" value="CHER"/>
    <property type="match status" value="1"/>
</dbReference>
<proteinExistence type="predicted"/>
<dbReference type="PANTHER" id="PTHR24422:SF8">
    <property type="entry name" value="CHEMOTAXIS PROTEIN"/>
    <property type="match status" value="1"/>
</dbReference>
<dbReference type="InterPro" id="IPR022641">
    <property type="entry name" value="CheR_N"/>
</dbReference>
<dbReference type="PANTHER" id="PTHR24422">
    <property type="entry name" value="CHEMOTAXIS PROTEIN METHYLTRANSFERASE"/>
    <property type="match status" value="1"/>
</dbReference>